<evidence type="ECO:0000313" key="3">
    <source>
        <dbReference type="EMBL" id="MDS1272717.1"/>
    </source>
</evidence>
<feature type="domain" description="Ketosynthase family 3 (KS3)" evidence="2">
    <location>
        <begin position="1"/>
        <end position="124"/>
    </location>
</feature>
<proteinExistence type="predicted"/>
<dbReference type="RefSeq" id="WP_310914320.1">
    <property type="nucleotide sequence ID" value="NZ_JAVLVT010000055.1"/>
</dbReference>
<dbReference type="SMART" id="SM00825">
    <property type="entry name" value="PKS_KS"/>
    <property type="match status" value="1"/>
</dbReference>
<keyword evidence="1" id="KW-0808">Transferase</keyword>
<evidence type="ECO:0000313" key="4">
    <source>
        <dbReference type="Proteomes" id="UP001250214"/>
    </source>
</evidence>
<dbReference type="SUPFAM" id="SSF53901">
    <property type="entry name" value="Thiolase-like"/>
    <property type="match status" value="1"/>
</dbReference>
<evidence type="ECO:0000256" key="1">
    <source>
        <dbReference type="ARBA" id="ARBA00022679"/>
    </source>
</evidence>
<dbReference type="Gene3D" id="3.40.47.10">
    <property type="match status" value="1"/>
</dbReference>
<reference evidence="4" key="1">
    <citation type="submission" date="2023-07" db="EMBL/GenBank/DDBJ databases">
        <title>Novel species in the genus Lipingzhangella isolated from Sambhar Salt Lake.</title>
        <authorList>
            <person name="Jiya N."/>
            <person name="Kajale S."/>
            <person name="Sharma A."/>
        </authorList>
    </citation>
    <scope>NUCLEOTIDE SEQUENCE [LARGE SCALE GENOMIC DNA]</scope>
    <source>
        <strain evidence="4">LS1_29</strain>
    </source>
</reference>
<dbReference type="InterPro" id="IPR014030">
    <property type="entry name" value="Ketoacyl_synth_N"/>
</dbReference>
<dbReference type="InterPro" id="IPR020841">
    <property type="entry name" value="PKS_Beta-ketoAc_synthase_dom"/>
</dbReference>
<evidence type="ECO:0000259" key="2">
    <source>
        <dbReference type="PROSITE" id="PS52004"/>
    </source>
</evidence>
<protein>
    <submittedName>
        <fullName evidence="3">Beta-ketoacyl synthase N-terminal-like domain-containing protein</fullName>
    </submittedName>
</protein>
<dbReference type="InterPro" id="IPR016039">
    <property type="entry name" value="Thiolase-like"/>
</dbReference>
<dbReference type="Proteomes" id="UP001250214">
    <property type="component" value="Unassembled WGS sequence"/>
</dbReference>
<dbReference type="PROSITE" id="PS52004">
    <property type="entry name" value="KS3_2"/>
    <property type="match status" value="1"/>
</dbReference>
<accession>A0ABU2HCJ3</accession>
<organism evidence="3 4">
    <name type="scientific">Lipingzhangella rawalii</name>
    <dbReference type="NCBI Taxonomy" id="2055835"/>
    <lineage>
        <taxon>Bacteria</taxon>
        <taxon>Bacillati</taxon>
        <taxon>Actinomycetota</taxon>
        <taxon>Actinomycetes</taxon>
        <taxon>Streptosporangiales</taxon>
        <taxon>Nocardiopsidaceae</taxon>
        <taxon>Lipingzhangella</taxon>
    </lineage>
</organism>
<sequence length="124" mass="13179">MEPVAVVGVGCRFPGGVGDVRGLWDVVVRGRDVIGGFPGDRGWDVAGLFDPDPDVGRATYVTQGGFLEDAGGFDAEFFGISPREALAMDPQQRVALEVAWHTIEHAGIDPRRLHSTPTGTYLGA</sequence>
<comment type="caution">
    <text evidence="3">The sequence shown here is derived from an EMBL/GenBank/DDBJ whole genome shotgun (WGS) entry which is preliminary data.</text>
</comment>
<name>A0ABU2HCJ3_9ACTN</name>
<dbReference type="PANTHER" id="PTHR43775:SF51">
    <property type="entry name" value="INACTIVE PHENOLPHTHIOCEROL SYNTHESIS POLYKETIDE SYNTHASE TYPE I PKS1-RELATED"/>
    <property type="match status" value="1"/>
</dbReference>
<dbReference type="EMBL" id="JAVLVT010000055">
    <property type="protein sequence ID" value="MDS1272717.1"/>
    <property type="molecule type" value="Genomic_DNA"/>
</dbReference>
<dbReference type="Pfam" id="PF00109">
    <property type="entry name" value="ketoacyl-synt"/>
    <property type="match status" value="1"/>
</dbReference>
<dbReference type="InterPro" id="IPR050091">
    <property type="entry name" value="PKS_NRPS_Biosynth_Enz"/>
</dbReference>
<keyword evidence="4" id="KW-1185">Reference proteome</keyword>
<feature type="non-terminal residue" evidence="3">
    <location>
        <position position="124"/>
    </location>
</feature>
<dbReference type="PANTHER" id="PTHR43775">
    <property type="entry name" value="FATTY ACID SYNTHASE"/>
    <property type="match status" value="1"/>
</dbReference>
<gene>
    <name evidence="3" type="ORF">RIF23_20770</name>
</gene>